<dbReference type="AlphaFoldDB" id="A0A210QS08"/>
<feature type="compositionally biased region" description="Basic and acidic residues" evidence="1">
    <location>
        <begin position="28"/>
        <end position="37"/>
    </location>
</feature>
<feature type="region of interest" description="Disordered" evidence="1">
    <location>
        <begin position="1"/>
        <end position="50"/>
    </location>
</feature>
<comment type="caution">
    <text evidence="2">The sequence shown here is derived from an EMBL/GenBank/DDBJ whole genome shotgun (WGS) entry which is preliminary data.</text>
</comment>
<gene>
    <name evidence="3" type="ORF">KP79_PYT25555</name>
    <name evidence="2" type="ORF">KP79_PYT25608</name>
</gene>
<protein>
    <recommendedName>
        <fullName evidence="5">C3H1-type domain-containing protein</fullName>
    </recommendedName>
</protein>
<evidence type="ECO:0000256" key="1">
    <source>
        <dbReference type="SAM" id="MobiDB-lite"/>
    </source>
</evidence>
<reference evidence="2 4" key="1">
    <citation type="journal article" date="2017" name="Nat. Ecol. Evol.">
        <title>Scallop genome provides insights into evolution of bilaterian karyotype and development.</title>
        <authorList>
            <person name="Wang S."/>
            <person name="Zhang J."/>
            <person name="Jiao W."/>
            <person name="Li J."/>
            <person name="Xun X."/>
            <person name="Sun Y."/>
            <person name="Guo X."/>
            <person name="Huan P."/>
            <person name="Dong B."/>
            <person name="Zhang L."/>
            <person name="Hu X."/>
            <person name="Sun X."/>
            <person name="Wang J."/>
            <person name="Zhao C."/>
            <person name="Wang Y."/>
            <person name="Wang D."/>
            <person name="Huang X."/>
            <person name="Wang R."/>
            <person name="Lv J."/>
            <person name="Li Y."/>
            <person name="Zhang Z."/>
            <person name="Liu B."/>
            <person name="Lu W."/>
            <person name="Hui Y."/>
            <person name="Liang J."/>
            <person name="Zhou Z."/>
            <person name="Hou R."/>
            <person name="Li X."/>
            <person name="Liu Y."/>
            <person name="Li H."/>
            <person name="Ning X."/>
            <person name="Lin Y."/>
            <person name="Zhao L."/>
            <person name="Xing Q."/>
            <person name="Dou J."/>
            <person name="Li Y."/>
            <person name="Mao J."/>
            <person name="Guo H."/>
            <person name="Dou H."/>
            <person name="Li T."/>
            <person name="Mu C."/>
            <person name="Jiang W."/>
            <person name="Fu Q."/>
            <person name="Fu X."/>
            <person name="Miao Y."/>
            <person name="Liu J."/>
            <person name="Yu Q."/>
            <person name="Li R."/>
            <person name="Liao H."/>
            <person name="Li X."/>
            <person name="Kong Y."/>
            <person name="Jiang Z."/>
            <person name="Chourrout D."/>
            <person name="Li R."/>
            <person name="Bao Z."/>
        </authorList>
    </citation>
    <scope>NUCLEOTIDE SEQUENCE [LARGE SCALE GENOMIC DNA]</scope>
    <source>
        <strain evidence="2 4">PY_sf001</strain>
    </source>
</reference>
<evidence type="ECO:0000313" key="2">
    <source>
        <dbReference type="EMBL" id="OWF51513.1"/>
    </source>
</evidence>
<keyword evidence="4" id="KW-1185">Reference proteome</keyword>
<proteinExistence type="predicted"/>
<dbReference type="PANTHER" id="PTHR35558">
    <property type="entry name" value="SGNH_HYDRO DOMAIN-CONTAINING PROTEIN"/>
    <property type="match status" value="1"/>
</dbReference>
<organism evidence="2 4">
    <name type="scientific">Mizuhopecten yessoensis</name>
    <name type="common">Japanese scallop</name>
    <name type="synonym">Patinopecten yessoensis</name>
    <dbReference type="NCBI Taxonomy" id="6573"/>
    <lineage>
        <taxon>Eukaryota</taxon>
        <taxon>Metazoa</taxon>
        <taxon>Spiralia</taxon>
        <taxon>Lophotrochozoa</taxon>
        <taxon>Mollusca</taxon>
        <taxon>Bivalvia</taxon>
        <taxon>Autobranchia</taxon>
        <taxon>Pteriomorphia</taxon>
        <taxon>Pectinida</taxon>
        <taxon>Pectinoidea</taxon>
        <taxon>Pectinidae</taxon>
        <taxon>Mizuhopecten</taxon>
    </lineage>
</organism>
<evidence type="ECO:0000313" key="3">
    <source>
        <dbReference type="EMBL" id="OWF52114.1"/>
    </source>
</evidence>
<feature type="region of interest" description="Disordered" evidence="1">
    <location>
        <begin position="305"/>
        <end position="337"/>
    </location>
</feature>
<evidence type="ECO:0000313" key="4">
    <source>
        <dbReference type="Proteomes" id="UP000242188"/>
    </source>
</evidence>
<dbReference type="Proteomes" id="UP000242188">
    <property type="component" value="Unassembled WGS sequence"/>
</dbReference>
<feature type="compositionally biased region" description="Polar residues" evidence="1">
    <location>
        <begin position="11"/>
        <end position="27"/>
    </location>
</feature>
<accession>A0A210QS08</accession>
<dbReference type="OrthoDB" id="6149021at2759"/>
<dbReference type="PANTHER" id="PTHR35558:SF1">
    <property type="entry name" value="ENDONUCLEASE_EXONUCLEASE_PHOSPHATASE DOMAIN-CONTAINING PROTEIN"/>
    <property type="match status" value="1"/>
</dbReference>
<feature type="compositionally biased region" description="Polar residues" evidence="1">
    <location>
        <begin position="38"/>
        <end position="50"/>
    </location>
</feature>
<feature type="compositionally biased region" description="Polar residues" evidence="1">
    <location>
        <begin position="313"/>
        <end position="337"/>
    </location>
</feature>
<name>A0A210QS08_MIZYE</name>
<dbReference type="EMBL" id="NEDP02001955">
    <property type="protein sequence ID" value="OWF52114.1"/>
    <property type="molecule type" value="Genomic_DNA"/>
</dbReference>
<evidence type="ECO:0008006" key="5">
    <source>
        <dbReference type="Google" id="ProtNLM"/>
    </source>
</evidence>
<dbReference type="EMBL" id="NEDP02002225">
    <property type="protein sequence ID" value="OWF51513.1"/>
    <property type="molecule type" value="Genomic_DNA"/>
</dbReference>
<sequence length="337" mass="37947">MRGKGKRPARLSTSPYARSRTAQPQSETRGRGPRSDAETQGSSHQPLSDDQLNEVAELVSSKVAPQLIEAVQQAVDRPVPNTEGNACPDPQSLQDGFNPMLHQINSVHDDLGANVTSALRLKIINNEFVDLGQLLSKPTPISEEKHFSIINGELVAKEKRKIVRINDIDQWTDAFIIFMSIYTSEHPEDISGLLKYMHSVRTGAKRVTGLSWKAYDEQFRLRKAQIYTKPWNQIDQELWLIYMYDSATVNKVQKQAQVNLKKCYDFNNGYCNRSPCFFKHLCLTCNGNHKKINCMKSAQSQSAFNSSFRSGSTQPQGSKQSQTKGNFQSVNPRAHTN</sequence>